<evidence type="ECO:0000256" key="1">
    <source>
        <dbReference type="ARBA" id="ARBA00004653"/>
    </source>
</evidence>
<feature type="transmembrane region" description="Helical" evidence="6">
    <location>
        <begin position="309"/>
        <end position="327"/>
    </location>
</feature>
<name>A0ABX0PMR7_9BURK</name>
<accession>A0ABX0PMR7</accession>
<dbReference type="PANTHER" id="PTHR32044:SF80">
    <property type="entry name" value="XYLOGLUCAN GLYCOSYLTRANSFERASE 2-RELATED"/>
    <property type="match status" value="1"/>
</dbReference>
<dbReference type="Proteomes" id="UP000716322">
    <property type="component" value="Unassembled WGS sequence"/>
</dbReference>
<comment type="subcellular location">
    <subcellularLocation>
        <location evidence="1">Golgi apparatus membrane</location>
        <topology evidence="1">Multi-pass membrane protein</topology>
    </subcellularLocation>
</comment>
<feature type="transmembrane region" description="Helical" evidence="6">
    <location>
        <begin position="6"/>
        <end position="29"/>
    </location>
</feature>
<evidence type="ECO:0000256" key="5">
    <source>
        <dbReference type="ARBA" id="ARBA00023136"/>
    </source>
</evidence>
<dbReference type="InterPro" id="IPR001173">
    <property type="entry name" value="Glyco_trans_2-like"/>
</dbReference>
<reference evidence="8 9" key="1">
    <citation type="submission" date="2020-03" db="EMBL/GenBank/DDBJ databases">
        <title>Genome sequence of strain Massilia sp. TW-1.</title>
        <authorList>
            <person name="Chaudhary D.K."/>
        </authorList>
    </citation>
    <scope>NUCLEOTIDE SEQUENCE [LARGE SCALE GENOMIC DNA]</scope>
    <source>
        <strain evidence="8 9">TW-1</strain>
    </source>
</reference>
<sequence length="493" mass="53313">MTDVIPIVTGIVGGLFVLCQVRFALLMVVSRRPPRAPASRLEPPLVAVQIATYREAATIASLLDAIGRLDWPRDKLLVQILDDSPPADAARIDAIAADHAGRGLPVRCHRRGSREGFKAGALNHGLDIASPADYIAYFDADCRPDPQFLRRTIPHFADPDMAAVQARWQFPNARTSPLTMLQAAAFECLFAYDLPLRATLGLPAYYFGSAAVWRRSVPLALGGWRFKPFTAEDVDMGLRAGNAGWKIAYEPDVLADDDAVEDILAFRTQQRRWAQAVLQAGVSAVRTLPQSWRRPWATLVDWTSFAPHALIPLTPLVTLCLAAWVLCGVPPAPGVFWTFSALMAISPATLAIVLAQRSFHRDDWRVRVRLLVRAGPYLAAAMSSFLLGFVDFLRPDKLEFVATPKAGQTGVIGGRKKTWLRAHIGPPVLDASLAGVSAAAAVAALHDGVPGALLPLALVGTQFLASALLTGAALLKRVQMEASDKLAATRQVP</sequence>
<keyword evidence="4 6" id="KW-1133">Transmembrane helix</keyword>
<feature type="transmembrane region" description="Helical" evidence="6">
    <location>
        <begin position="374"/>
        <end position="393"/>
    </location>
</feature>
<evidence type="ECO:0000313" key="8">
    <source>
        <dbReference type="EMBL" id="NIA57753.1"/>
    </source>
</evidence>
<dbReference type="EMBL" id="JAAQOM010000027">
    <property type="protein sequence ID" value="NIA57753.1"/>
    <property type="molecule type" value="Genomic_DNA"/>
</dbReference>
<evidence type="ECO:0000256" key="6">
    <source>
        <dbReference type="SAM" id="Phobius"/>
    </source>
</evidence>
<evidence type="ECO:0000256" key="2">
    <source>
        <dbReference type="ARBA" id="ARBA00022679"/>
    </source>
</evidence>
<dbReference type="PANTHER" id="PTHR32044">
    <property type="entry name" value="GLUCOMANNAN 4-BETA-MANNOSYLTRANSFERASE 9"/>
    <property type="match status" value="1"/>
</dbReference>
<dbReference type="Pfam" id="PF13632">
    <property type="entry name" value="Glyco_trans_2_3"/>
    <property type="match status" value="1"/>
</dbReference>
<keyword evidence="5 6" id="KW-0472">Membrane</keyword>
<dbReference type="RefSeq" id="WP_166864941.1">
    <property type="nucleotide sequence ID" value="NZ_JAAQOM010000027.1"/>
</dbReference>
<feature type="transmembrane region" description="Helical" evidence="6">
    <location>
        <begin position="452"/>
        <end position="475"/>
    </location>
</feature>
<evidence type="ECO:0000256" key="4">
    <source>
        <dbReference type="ARBA" id="ARBA00022989"/>
    </source>
</evidence>
<comment type="caution">
    <text evidence="8">The sequence shown here is derived from an EMBL/GenBank/DDBJ whole genome shotgun (WGS) entry which is preliminary data.</text>
</comment>
<keyword evidence="9" id="KW-1185">Reference proteome</keyword>
<proteinExistence type="predicted"/>
<keyword evidence="2" id="KW-0808">Transferase</keyword>
<feature type="domain" description="Glycosyltransferase 2-like" evidence="7">
    <location>
        <begin position="134"/>
        <end position="327"/>
    </location>
</feature>
<gene>
    <name evidence="8" type="ORF">HAV22_29415</name>
</gene>
<evidence type="ECO:0000256" key="3">
    <source>
        <dbReference type="ARBA" id="ARBA00022692"/>
    </source>
</evidence>
<dbReference type="Gene3D" id="3.90.550.10">
    <property type="entry name" value="Spore Coat Polysaccharide Biosynthesis Protein SpsA, Chain A"/>
    <property type="match status" value="1"/>
</dbReference>
<dbReference type="InterPro" id="IPR029044">
    <property type="entry name" value="Nucleotide-diphossugar_trans"/>
</dbReference>
<protein>
    <submittedName>
        <fullName evidence="8">Glycosyltransferase</fullName>
    </submittedName>
</protein>
<dbReference type="SUPFAM" id="SSF53448">
    <property type="entry name" value="Nucleotide-diphospho-sugar transferases"/>
    <property type="match status" value="1"/>
</dbReference>
<feature type="transmembrane region" description="Helical" evidence="6">
    <location>
        <begin position="334"/>
        <end position="354"/>
    </location>
</feature>
<evidence type="ECO:0000259" key="7">
    <source>
        <dbReference type="Pfam" id="PF13632"/>
    </source>
</evidence>
<evidence type="ECO:0000313" key="9">
    <source>
        <dbReference type="Proteomes" id="UP000716322"/>
    </source>
</evidence>
<organism evidence="8 9">
    <name type="scientific">Telluria antibiotica</name>
    <dbReference type="NCBI Taxonomy" id="2717319"/>
    <lineage>
        <taxon>Bacteria</taxon>
        <taxon>Pseudomonadati</taxon>
        <taxon>Pseudomonadota</taxon>
        <taxon>Betaproteobacteria</taxon>
        <taxon>Burkholderiales</taxon>
        <taxon>Oxalobacteraceae</taxon>
        <taxon>Telluria group</taxon>
        <taxon>Telluria</taxon>
    </lineage>
</organism>
<keyword evidence="3 6" id="KW-0812">Transmembrane</keyword>